<dbReference type="PANTHER" id="PTHR12338:SF8">
    <property type="entry name" value="HEME_HEMOPEXIN-BINDING PROTEIN"/>
    <property type="match status" value="1"/>
</dbReference>
<dbReference type="Pfam" id="PF18657">
    <property type="entry name" value="YDG"/>
    <property type="match status" value="5"/>
</dbReference>
<dbReference type="NCBIfam" id="TIGR01901">
    <property type="entry name" value="adhes_NPXG"/>
    <property type="match status" value="1"/>
</dbReference>
<organism evidence="5 6">
    <name type="scientific">Pelomonas cellulosilytica</name>
    <dbReference type="NCBI Taxonomy" id="2906762"/>
    <lineage>
        <taxon>Bacteria</taxon>
        <taxon>Pseudomonadati</taxon>
        <taxon>Pseudomonadota</taxon>
        <taxon>Betaproteobacteria</taxon>
        <taxon>Burkholderiales</taxon>
        <taxon>Sphaerotilaceae</taxon>
        <taxon>Roseateles</taxon>
    </lineage>
</organism>
<keyword evidence="6" id="KW-1185">Reference proteome</keyword>
<comment type="subcellular location">
    <subcellularLocation>
        <location evidence="1">Secreted</location>
    </subcellularLocation>
</comment>
<dbReference type="SUPFAM" id="SSF51126">
    <property type="entry name" value="Pectin lyase-like"/>
    <property type="match status" value="1"/>
</dbReference>
<evidence type="ECO:0000313" key="5">
    <source>
        <dbReference type="EMBL" id="MCE4556605.1"/>
    </source>
</evidence>
<sequence length="3041" mass="298783">MNRAFRLVWSDAAGGFVAVAELVSGRGKGRAGAAKAVASVALAGAALSAWGQATPPPTTALPQGGSVTQGQAQWAQNGNRLDVTQGSAKAAINWQRFDIGAQAEVRFLQPNANSVALNRVVGGNLSQVFGKLSANGQVLLVNPNGIVFGQGSQVDVGGLVASTMNLSDEDFLAGRLRFTRGSSTASVVNQGTLTAADGGYVALLAPEVRNEGVISARLGTVALAGGDAVTLNFDGSQLLGIKVDPSTLDTLIENRQALVADGGQVILAAGAARQLLQQAVAGGSSASQMVEQDGVVRLVSTSGSIAAAGGRVSISGGNVDVSGAITARDGGSIQLQGEYVGQSARLDVSSRTGHGGAVQVQAETVVQTAQAAIVADGATAGGRIAVTGSTGANSSATIYSSAQFSAQSSAGRGGSIDLTAASVQLRAATLDASGTLGGRLRVGGGFHGADADLGNATTVGINAATVLRADANGARGDGGQIVVWSDAKTLFAGSLSARGGTLGGAGGQAEVSGKQDLIFQGLADLSSRDGRNGQLLLDPRNILVDNASTALATLDLSDPTPTTTNGFGSTVQVLGNGNAVITSPTANTGATTATGAAYLFNSSTGALLANLRGPSANDKIGSGGIKVLGNGNYLVLSPDFGTITNRTVTSYDSQDSSGSAASPAASRAYALVDNTTASAGAITWQSQTGSGSHTVGSGNSLVGSTSNVDSLVRYTYSGLTVNNAGSVTVTANDRVGGGDQLDAGGSNVVRPGTTITELTDGNLAIGVPTWFNGRGAVAWMDASTGQLAGGASGGAISSSTALLGSSPNRTQAPVDAAASDSSKKVYVLGQRTPYNPAYTPVDLERFGTASLPYQYSDGGTNRRTTTPGAAGDLVGQLVTPLPGGGYVINSPLWTNGSATYAGAVTWVSAGGLVGTIGTNNSLVGSSAYDFVGSGGVKQVGLTGQNYVVVSPYWSGNGNTAAGRFLENSPNGAVTWVDGSNGQPFGVGATNAAVSASNSRIGDAGDGIGAYSLGDSSLYSSYDYNGSTLITTSTTRKSGALSGGVRVLSNGNYLIDATTWTGSAGAVGFGDGAIGTAGVATSSNSLVGSTGSDQVGQFIVELAGGNYAVVSPNWDNGAAANAGAVTWGSGTAGRTGAVGSGNSLVGSDAYEAVGSGGVLAVGATGANGLRSNYIVLSPQWGNRSSAAQTTVAYGAVTWVDGSNGQPFAAGSTGAAVSSSNSLVGNHAGDYVGSVHYGDHRGYGAYSSNSNGIYYSSIGNWDAQLTSAVAVLSDGSYVARSPNWDSGKGAVTLGSGSTGLAGNISASNSLVGTTSDVTSLSTTNQTRGGIAWTDATTYLTTTGDHIGLLGGALNGGSYLVVSPFWGSGKGAVSWLGSGNSTGTVSSSNSLVGNTADTFNNGNHTAITAVGDRLGTLATTAWATPTVSSGTIAGQPVTTTLTRPVGPYVATASTATFGSDYSVPTPQPLSLLIDVYGITTGFVLNVTPIYQQLTNGNVLVASPNWNNTGAAQAGAVTWMNGSNGQLASGASGGVLSASNSLVGSHAGDYIGFRLPIDGVTELTNGNFVLSNSQWYSERGAVTWGSGTAGVTGTISASNSMVGTTPSTSVQQPTGNQKLLGMTDSADYIYRYIEGKGFNYDWPDRVTTMDGDRLGWGGVKALADGNAVVASPFWASSAAWDQFSAPASKGAATWINGGTGQLKDGSPGGAVSATNSLVGAVAGDAVAYSAYIDPNSAQHFAFGGITTLAGGRYAIVSPWWSNGSATGAGAVTFGGTGGVSGTVSTSNSLVGSSTGDHIGMATSLYDSYLGTSSVISGVAAVTTNGQTNYVVRSSHWTNTADRSAGGAGAGAVTWVDGSTGHAYGESSTGAAVSASNSLVGNAAGDGVGANYVALTRNGTATGDLLFMSALDYCGIDGYGAVTLLSGAQGAAGQVSWRNSILGIAQTSLGQNTSTVGVGTLTSDIRVAMLPTAVTSAERVAYRPLIWAAPNGSSGNNSNHVYAATLVDESASGGSIVTPIHNAGGANWNGSRFVPDGSAYTASGGSTSTGLLGFSANPSTDIVITPSAITGMLNAGTGVTLQANNDIRVARAITTSASGAGGSLTLEAGRSVYVDASITTDNGNLTLIANQGVAQGVVDANCSSCVSEIVQRAGTTLDAGTGQVAITLKKSTDKTSNAAGDIVLANVNGAGIAVTNAGLNGSSQGRGVRFQGGAVIGGAGTQSLVFQVGGYTAQGGGLLLAGDTQLVGTSTGTLQVAAADPTLTAAIGGNNNGFGITTGQIGAVIQQSSGFTDLKFGRTDQSGATSISTLDFTQASMKRGGATLDADVSLLGGSGGVPLGGNIASGEATGRRLALQANGGTLALGNNTVTASTGVLELATGTSGTITQGASGTVSANQLILSGTGTATLNGSGNAVGTVAGQLGSGTLTNAATSLTVGSVDGVDGLSFTSGGTVRAAGASSDVVLNKTLSTGSNDLIVAAGRNFVNNLPTDTGLSVGSGRYLVYSTSPSATTEGMSSYSKRYNLSYSSSPGSGNWFVYSTAPTLTVSVGSGSSITYGDSGAAPGVIITGFIDGDTQGSATTGSLNFTSSSYAPSSAGFMPAGTYTVNLTGQGTFASSLGYQITVNTGSSNFTVNPKSINVSGLTAANKVYDGTTTAQVSGGASISGGGVNASDGKALNGDDVYISGTATGAFADRHAGTGKSVTLAGLTLGGADGGNYTISAGSVQANITPKALTASGLTVAASRSYNGGVVATPIGTAALLTTETAGSGSTADGKPYSLDTVSLSGTATATYNSSQVALASQVQFGGLTLSGANAGNYTLTAGTQAATITPKALTVTGTTVANKVYDGLTTASLSGGSLVGIVGGDAVTLTQAGSFVDKSAGTAKAVTAADTLGGTDASNYSITQPTGLTADITPKALTVTGTIAANKVYDGVLLASLSGGSLVGIVGSDTVTLTQVGSFADKNVGTAKAVTAADTLGGTDAGNYSVTQPTGLSADITPKALTVTGSTVANKVYDGLTTASLTGGSLIGIVGSDTVTLTQVGSFV</sequence>
<dbReference type="Gene3D" id="2.160.20.10">
    <property type="entry name" value="Single-stranded right-handed beta-helix, Pectin lyase-like"/>
    <property type="match status" value="2"/>
</dbReference>
<dbReference type="InterPro" id="IPR043710">
    <property type="entry name" value="DUF5650"/>
</dbReference>
<dbReference type="InterPro" id="IPR008638">
    <property type="entry name" value="FhaB/CdiA-like_TPS"/>
</dbReference>
<dbReference type="Proteomes" id="UP001200741">
    <property type="component" value="Unassembled WGS sequence"/>
</dbReference>
<evidence type="ECO:0000256" key="1">
    <source>
        <dbReference type="ARBA" id="ARBA00004613"/>
    </source>
</evidence>
<dbReference type="InterPro" id="IPR024973">
    <property type="entry name" value="ESPR"/>
</dbReference>
<name>A0ABS8Y3K5_9BURK</name>
<proteinExistence type="predicted"/>
<dbReference type="EMBL" id="JAJTWU010000008">
    <property type="protein sequence ID" value="MCE4556605.1"/>
    <property type="molecule type" value="Genomic_DNA"/>
</dbReference>
<accession>A0ABS8Y3K5</accession>
<dbReference type="Pfam" id="PF05860">
    <property type="entry name" value="TPS"/>
    <property type="match status" value="1"/>
</dbReference>
<keyword evidence="3" id="KW-0732">Signal</keyword>
<dbReference type="PANTHER" id="PTHR12338">
    <property type="entry name" value="AUTOTRANSPORTER"/>
    <property type="match status" value="1"/>
</dbReference>
<evidence type="ECO:0000256" key="3">
    <source>
        <dbReference type="ARBA" id="ARBA00022729"/>
    </source>
</evidence>
<evidence type="ECO:0000259" key="4">
    <source>
        <dbReference type="SMART" id="SM00912"/>
    </source>
</evidence>
<protein>
    <submittedName>
        <fullName evidence="5">YDG domain-containing protein</fullName>
    </submittedName>
</protein>
<dbReference type="InterPro" id="IPR041248">
    <property type="entry name" value="YDG"/>
</dbReference>
<reference evidence="5 6" key="1">
    <citation type="submission" date="2021-12" db="EMBL/GenBank/DDBJ databases">
        <title>Genome seq of P8.</title>
        <authorList>
            <person name="Seo T."/>
        </authorList>
    </citation>
    <scope>NUCLEOTIDE SEQUENCE [LARGE SCALE GENOMIC DNA]</scope>
    <source>
        <strain evidence="5 6">P8</strain>
    </source>
</reference>
<dbReference type="InterPro" id="IPR011050">
    <property type="entry name" value="Pectin_lyase_fold/virulence"/>
</dbReference>
<dbReference type="Pfam" id="PF18888">
    <property type="entry name" value="DUF5650"/>
    <property type="match status" value="15"/>
</dbReference>
<comment type="caution">
    <text evidence="5">The sequence shown here is derived from an EMBL/GenBank/DDBJ whole genome shotgun (WGS) entry which is preliminary data.</text>
</comment>
<dbReference type="RefSeq" id="WP_233373652.1">
    <property type="nucleotide sequence ID" value="NZ_JAJTWU010000008.1"/>
</dbReference>
<feature type="domain" description="Filamentous haemagglutinin FhaB/tRNA nuclease CdiA-like TPS" evidence="4">
    <location>
        <begin position="58"/>
        <end position="170"/>
    </location>
</feature>
<gene>
    <name evidence="5" type="ORF">LXT13_19590</name>
</gene>
<feature type="non-terminal residue" evidence="5">
    <location>
        <position position="3041"/>
    </location>
</feature>
<keyword evidence="2" id="KW-0964">Secreted</keyword>
<dbReference type="Pfam" id="PF13018">
    <property type="entry name" value="ESPR"/>
    <property type="match status" value="1"/>
</dbReference>
<dbReference type="InterPro" id="IPR050909">
    <property type="entry name" value="Bact_Autotransporter_VF"/>
</dbReference>
<dbReference type="SMART" id="SM00912">
    <property type="entry name" value="Haemagg_act"/>
    <property type="match status" value="1"/>
</dbReference>
<dbReference type="InterPro" id="IPR012334">
    <property type="entry name" value="Pectin_lyas_fold"/>
</dbReference>
<evidence type="ECO:0000313" key="6">
    <source>
        <dbReference type="Proteomes" id="UP001200741"/>
    </source>
</evidence>
<evidence type="ECO:0000256" key="2">
    <source>
        <dbReference type="ARBA" id="ARBA00022525"/>
    </source>
</evidence>